<reference evidence="3" key="1">
    <citation type="journal article" date="2019" name="Int. J. Syst. Evol. Microbiol.">
        <title>The Global Catalogue of Microorganisms (GCM) 10K type strain sequencing project: providing services to taxonomists for standard genome sequencing and annotation.</title>
        <authorList>
            <consortium name="The Broad Institute Genomics Platform"/>
            <consortium name="The Broad Institute Genome Sequencing Center for Infectious Disease"/>
            <person name="Wu L."/>
            <person name="Ma J."/>
        </authorList>
    </citation>
    <scope>NUCLEOTIDE SEQUENCE [LARGE SCALE GENOMIC DNA]</scope>
    <source>
        <strain evidence="3">JCM 17561</strain>
    </source>
</reference>
<evidence type="ECO:0000313" key="2">
    <source>
        <dbReference type="EMBL" id="GAA3997161.1"/>
    </source>
</evidence>
<sequence>MTKDRASYPSETADKYVVRFPDGMRDMIAAAAKRNQRTMNAEIVARLAASFAVVDPETLAKDPTGELHHRMLALERRVVTEDALAILNARMDAVERMARELPTLADEVQRSARARAQKKKD</sequence>
<proteinExistence type="predicted"/>
<feature type="domain" description="Arc-like DNA binding" evidence="1">
    <location>
        <begin position="11"/>
        <end position="51"/>
    </location>
</feature>
<evidence type="ECO:0000313" key="3">
    <source>
        <dbReference type="Proteomes" id="UP001501627"/>
    </source>
</evidence>
<dbReference type="EMBL" id="BAABBP010000017">
    <property type="protein sequence ID" value="GAA3997161.1"/>
    <property type="molecule type" value="Genomic_DNA"/>
</dbReference>
<evidence type="ECO:0000259" key="1">
    <source>
        <dbReference type="Pfam" id="PF03869"/>
    </source>
</evidence>
<keyword evidence="3" id="KW-1185">Reference proteome</keyword>
<name>A0ABP7RGJ2_9BURK</name>
<dbReference type="SUPFAM" id="SSF47598">
    <property type="entry name" value="Ribbon-helix-helix"/>
    <property type="match status" value="1"/>
</dbReference>
<gene>
    <name evidence="2" type="ORF">GCM10022279_21030</name>
</gene>
<dbReference type="InterPro" id="IPR013321">
    <property type="entry name" value="Arc_rbn_hlx_hlx"/>
</dbReference>
<dbReference type="Pfam" id="PF03869">
    <property type="entry name" value="Arc"/>
    <property type="match status" value="1"/>
</dbReference>
<dbReference type="Proteomes" id="UP001501627">
    <property type="component" value="Unassembled WGS sequence"/>
</dbReference>
<dbReference type="InterPro" id="IPR010985">
    <property type="entry name" value="Ribbon_hlx_hlx"/>
</dbReference>
<dbReference type="RefSeq" id="WP_344869654.1">
    <property type="nucleotide sequence ID" value="NZ_BAABBP010000017.1"/>
</dbReference>
<dbReference type="InterPro" id="IPR005569">
    <property type="entry name" value="Arc_DNA-bd_dom"/>
</dbReference>
<comment type="caution">
    <text evidence="2">The sequence shown here is derived from an EMBL/GenBank/DDBJ whole genome shotgun (WGS) entry which is preliminary data.</text>
</comment>
<dbReference type="Gene3D" id="1.10.1220.10">
    <property type="entry name" value="Met repressor-like"/>
    <property type="match status" value="1"/>
</dbReference>
<organism evidence="2 3">
    <name type="scientific">Comamonas faecalis</name>
    <dbReference type="NCBI Taxonomy" id="1387849"/>
    <lineage>
        <taxon>Bacteria</taxon>
        <taxon>Pseudomonadati</taxon>
        <taxon>Pseudomonadota</taxon>
        <taxon>Betaproteobacteria</taxon>
        <taxon>Burkholderiales</taxon>
        <taxon>Comamonadaceae</taxon>
        <taxon>Comamonas</taxon>
    </lineage>
</organism>
<accession>A0ABP7RGJ2</accession>
<protein>
    <recommendedName>
        <fullName evidence="1">Arc-like DNA binding domain-containing protein</fullName>
    </recommendedName>
</protein>